<sequence length="452" mass="46993">MTDEDGVSPDLAAPGRDTPGDEDAINGECAKRKRDDEAPGVVSSVAQVADARDEPSARARRSRWNAPASEALNGEALEQPTNGGTHVPGGYAGAGGGAGGGGAWDAAAAAVETRARQGLGYGGPTQIFMASGVEGAPPSGASAAQSSLYPGAAADASHHLHHDQRPSHRRETVHCPQALVGRLIGKQGETIKDLQRRSGARIQIDQNYPEGQPRLVTIEGDPQSVQAGVELVTSLIGNSPAVGNGAVPGKMTTFECPKSLVGRVIGKGGETINELQRRSGARIQIEQRVPEGAPCIIEVQGDDAAIQEAIRLTQEVMSGKRLDTAASLHAGPAGVHAGYQQMMMQYPAAYGYPGMPRPMQHGGYAYPYGQPAYGGVYAPPGAYGAYGAWPVNYGQQQPQQQKQQPQPGTAGGAPAAATARADAWSSHSDGQGRTYWHNSLTGESTWHAPPGR</sequence>
<dbReference type="GO" id="GO:0003723">
    <property type="term" value="F:RNA binding"/>
    <property type="evidence" value="ECO:0007669"/>
    <property type="project" value="UniProtKB-UniRule"/>
</dbReference>
<dbReference type="InterPro" id="IPR001202">
    <property type="entry name" value="WW_dom"/>
</dbReference>
<dbReference type="Proteomes" id="UP001230188">
    <property type="component" value="Unassembled WGS sequence"/>
</dbReference>
<dbReference type="SUPFAM" id="SSF51045">
    <property type="entry name" value="WW domain"/>
    <property type="match status" value="1"/>
</dbReference>
<dbReference type="SMART" id="SM00456">
    <property type="entry name" value="WW"/>
    <property type="match status" value="1"/>
</dbReference>
<feature type="compositionally biased region" description="Polar residues" evidence="3">
    <location>
        <begin position="425"/>
        <end position="444"/>
    </location>
</feature>
<reference evidence="5" key="1">
    <citation type="submission" date="2023-01" db="EMBL/GenBank/DDBJ databases">
        <title>Metagenome sequencing of chrysophaentin producing Chrysophaeum taylorii.</title>
        <authorList>
            <person name="Davison J."/>
            <person name="Bewley C."/>
        </authorList>
    </citation>
    <scope>NUCLEOTIDE SEQUENCE</scope>
    <source>
        <strain evidence="5">NIES-1699</strain>
    </source>
</reference>
<name>A0AAD7ULB9_9STRA</name>
<keyword evidence="2" id="KW-0694">RNA-binding</keyword>
<dbReference type="InterPro" id="IPR036612">
    <property type="entry name" value="KH_dom_type_1_sf"/>
</dbReference>
<feature type="compositionally biased region" description="Low complexity" evidence="3">
    <location>
        <begin position="394"/>
        <end position="419"/>
    </location>
</feature>
<dbReference type="EMBL" id="JAQMWT010000139">
    <property type="protein sequence ID" value="KAJ8609480.1"/>
    <property type="molecule type" value="Genomic_DNA"/>
</dbReference>
<comment type="caution">
    <text evidence="5">The sequence shown here is derived from an EMBL/GenBank/DDBJ whole genome shotgun (WGS) entry which is preliminary data.</text>
</comment>
<dbReference type="CDD" id="cd00105">
    <property type="entry name" value="KH-I"/>
    <property type="match status" value="2"/>
</dbReference>
<feature type="domain" description="WW" evidence="4">
    <location>
        <begin position="418"/>
        <end position="451"/>
    </location>
</feature>
<feature type="region of interest" description="Disordered" evidence="3">
    <location>
        <begin position="152"/>
        <end position="171"/>
    </location>
</feature>
<protein>
    <recommendedName>
        <fullName evidence="4">WW domain-containing protein</fullName>
    </recommendedName>
</protein>
<evidence type="ECO:0000256" key="2">
    <source>
        <dbReference type="PROSITE-ProRule" id="PRU00117"/>
    </source>
</evidence>
<evidence type="ECO:0000256" key="3">
    <source>
        <dbReference type="SAM" id="MobiDB-lite"/>
    </source>
</evidence>
<dbReference type="InterPro" id="IPR036020">
    <property type="entry name" value="WW_dom_sf"/>
</dbReference>
<organism evidence="5 6">
    <name type="scientific">Chrysophaeum taylorii</name>
    <dbReference type="NCBI Taxonomy" id="2483200"/>
    <lineage>
        <taxon>Eukaryota</taxon>
        <taxon>Sar</taxon>
        <taxon>Stramenopiles</taxon>
        <taxon>Ochrophyta</taxon>
        <taxon>Pelagophyceae</taxon>
        <taxon>Pelagomonadales</taxon>
        <taxon>Pelagomonadaceae</taxon>
        <taxon>Chrysophaeum</taxon>
    </lineage>
</organism>
<evidence type="ECO:0000313" key="5">
    <source>
        <dbReference type="EMBL" id="KAJ8609480.1"/>
    </source>
</evidence>
<keyword evidence="6" id="KW-1185">Reference proteome</keyword>
<dbReference type="SMART" id="SM00322">
    <property type="entry name" value="KH"/>
    <property type="match status" value="2"/>
</dbReference>
<dbReference type="SUPFAM" id="SSF54791">
    <property type="entry name" value="Eukaryotic type KH-domain (KH-domain type I)"/>
    <property type="match status" value="2"/>
</dbReference>
<dbReference type="CDD" id="cd00201">
    <property type="entry name" value="WW"/>
    <property type="match status" value="1"/>
</dbReference>
<proteinExistence type="predicted"/>
<feature type="region of interest" description="Disordered" evidence="3">
    <location>
        <begin position="1"/>
        <end position="90"/>
    </location>
</feature>
<dbReference type="InterPro" id="IPR004088">
    <property type="entry name" value="KH_dom_type_1"/>
</dbReference>
<feature type="region of interest" description="Disordered" evidence="3">
    <location>
        <begin position="394"/>
        <end position="452"/>
    </location>
</feature>
<dbReference type="Gene3D" id="3.30.1370.10">
    <property type="entry name" value="K Homology domain, type 1"/>
    <property type="match status" value="2"/>
</dbReference>
<dbReference type="Pfam" id="PF00397">
    <property type="entry name" value="WW"/>
    <property type="match status" value="1"/>
</dbReference>
<dbReference type="Gene3D" id="2.20.70.10">
    <property type="match status" value="1"/>
</dbReference>
<accession>A0AAD7ULB9</accession>
<dbReference type="PANTHER" id="PTHR10288">
    <property type="entry name" value="KH DOMAIN CONTAINING RNA BINDING PROTEIN"/>
    <property type="match status" value="1"/>
</dbReference>
<dbReference type="InterPro" id="IPR004087">
    <property type="entry name" value="KH_dom"/>
</dbReference>
<dbReference type="PROSITE" id="PS50084">
    <property type="entry name" value="KH_TYPE_1"/>
    <property type="match status" value="2"/>
</dbReference>
<dbReference type="PROSITE" id="PS50020">
    <property type="entry name" value="WW_DOMAIN_2"/>
    <property type="match status" value="1"/>
</dbReference>
<dbReference type="Pfam" id="PF00013">
    <property type="entry name" value="KH_1"/>
    <property type="match status" value="2"/>
</dbReference>
<dbReference type="AlphaFoldDB" id="A0AAD7ULB9"/>
<keyword evidence="1" id="KW-0677">Repeat</keyword>
<evidence type="ECO:0000256" key="1">
    <source>
        <dbReference type="ARBA" id="ARBA00022737"/>
    </source>
</evidence>
<evidence type="ECO:0000259" key="4">
    <source>
        <dbReference type="PROSITE" id="PS50020"/>
    </source>
</evidence>
<evidence type="ECO:0000313" key="6">
    <source>
        <dbReference type="Proteomes" id="UP001230188"/>
    </source>
</evidence>
<gene>
    <name evidence="5" type="ORF">CTAYLR_005429</name>
</gene>